<dbReference type="InterPro" id="IPR013083">
    <property type="entry name" value="Znf_RING/FYVE/PHD"/>
</dbReference>
<feature type="domain" description="B box-type" evidence="11">
    <location>
        <begin position="95"/>
        <end position="136"/>
    </location>
</feature>
<dbReference type="Pfam" id="PF04548">
    <property type="entry name" value="AIG1"/>
    <property type="match status" value="1"/>
</dbReference>
<feature type="transmembrane region" description="Helical" evidence="9">
    <location>
        <begin position="703"/>
        <end position="723"/>
    </location>
</feature>
<dbReference type="SMART" id="SM00336">
    <property type="entry name" value="BBOX"/>
    <property type="match status" value="1"/>
</dbReference>
<dbReference type="Gene3D" id="3.30.40.10">
    <property type="entry name" value="Zinc/RING finger domain, C3HC4 (zinc finger)"/>
    <property type="match status" value="1"/>
</dbReference>
<keyword evidence="9" id="KW-0472">Membrane</keyword>
<evidence type="ECO:0000259" key="11">
    <source>
        <dbReference type="PROSITE" id="PS50119"/>
    </source>
</evidence>
<dbReference type="CDD" id="cd19800">
    <property type="entry name" value="Bbox2_xNF7-like"/>
    <property type="match status" value="1"/>
</dbReference>
<dbReference type="InterPro" id="IPR000315">
    <property type="entry name" value="Znf_B-box"/>
</dbReference>
<feature type="compositionally biased region" description="Basic and acidic residues" evidence="8">
    <location>
        <begin position="541"/>
        <end position="558"/>
    </location>
</feature>
<dbReference type="AlphaFoldDB" id="A0A7J6D501"/>
<dbReference type="Pfam" id="PF25600">
    <property type="entry name" value="TRIM_CC"/>
    <property type="match status" value="1"/>
</dbReference>
<evidence type="ECO:0000256" key="9">
    <source>
        <dbReference type="SAM" id="Phobius"/>
    </source>
</evidence>
<keyword evidence="5" id="KW-0862">Zinc</keyword>
<keyword evidence="2" id="KW-0479">Metal-binding</keyword>
<gene>
    <name evidence="13" type="ORF">G5714_004534</name>
</gene>
<dbReference type="SMART" id="SM00184">
    <property type="entry name" value="RING"/>
    <property type="match status" value="1"/>
</dbReference>
<evidence type="ECO:0000256" key="3">
    <source>
        <dbReference type="ARBA" id="ARBA00022741"/>
    </source>
</evidence>
<dbReference type="CDD" id="cd01852">
    <property type="entry name" value="AIG1"/>
    <property type="match status" value="1"/>
</dbReference>
<dbReference type="GO" id="GO:0005525">
    <property type="term" value="F:GTP binding"/>
    <property type="evidence" value="ECO:0007669"/>
    <property type="project" value="UniProtKB-KW"/>
</dbReference>
<dbReference type="InterPro" id="IPR006703">
    <property type="entry name" value="G_AIG1"/>
</dbReference>
<dbReference type="InterPro" id="IPR001841">
    <property type="entry name" value="Znf_RING"/>
</dbReference>
<feature type="domain" description="RING-type" evidence="10">
    <location>
        <begin position="24"/>
        <end position="64"/>
    </location>
</feature>
<dbReference type="EMBL" id="JAAMOB010000004">
    <property type="protein sequence ID" value="KAF4114311.1"/>
    <property type="molecule type" value="Genomic_DNA"/>
</dbReference>
<evidence type="ECO:0000256" key="7">
    <source>
        <dbReference type="PROSITE-ProRule" id="PRU00024"/>
    </source>
</evidence>
<dbReference type="SUPFAM" id="SSF57845">
    <property type="entry name" value="B-box zinc-binding domain"/>
    <property type="match status" value="1"/>
</dbReference>
<dbReference type="InterPro" id="IPR058030">
    <property type="entry name" value="TRIM8/14/16/25/29/45/65_CC"/>
</dbReference>
<feature type="domain" description="AIG1-type G" evidence="12">
    <location>
        <begin position="330"/>
        <end position="529"/>
    </location>
</feature>
<evidence type="ECO:0000256" key="1">
    <source>
        <dbReference type="ARBA" id="ARBA00008535"/>
    </source>
</evidence>
<comment type="caution">
    <text evidence="13">The sequence shown here is derived from an EMBL/GenBank/DDBJ whole genome shotgun (WGS) entry which is preliminary data.</text>
</comment>
<keyword evidence="3" id="KW-0547">Nucleotide-binding</keyword>
<dbReference type="OrthoDB" id="8954335at2759"/>
<sequence>MEKVMIAGAQTEEMYSQAEYDYICPVCFDIFTDPVLLSCSHSFCKECVQQFWRTKKTQECPMCKKSSREEPPINLALKNLCESFLKERNERCSSGSEEICSLHSEKLKLFCLEDKQPVCLVCRDSQQHVNHKFKPISEVVSSYKEMLNTALKSLQEKLQHREKIKEEFEETVLQIKSQDEHTERQIKQQFEKLHQFLRDEEEATITALREEEEQKMQMMKEKLGEINRHISALSHTIKDTEEMMKASDVCFLKEFPVSMERVQISSQPDPQTPSGALIHLTRYLDNLPFRVWKKMQDIVQNTSEGERLTRHIPVIKYSGHAEPETPDDSLSSRRIVLLGQTGVGKSASGNTILGQKEFRSMRRMNSVTTKCSDAHATVSGRSVTIVDTPGLFGTQMKHEELMTEKGRSVYLSSPGPQAFLIVLRVNDRFTEEQQQIPQKIEMLFGEEVLKYSIILFTHGDLLGSTVEKIIDRYPALRHLVDQCGGRFHVFNNRNENNREQVNELLQKIDKMIEQNGGGHYSIQMFEDAQKFRREKEKRKRREEEQRKQEEQQRQEIETVRKEAEKIRAECEAQKSSELTRLKAELENGYNEQIKQKQEEIKGTKKTEPRIRADLNAQRLEQGRLKAEKRSESKRQVEILRLVNIATIRAEKNAQRLELDRLKAETQSESKRQVEKLRLVNIAKIRAEKKTTSVFIRFFTKHRFWFFTFGFAGLLTGFPILIYCSASYAIHNGASVGKCLVIGTFSSAAVGLTISRAIAGAICEPSD</sequence>
<accession>A0A7J6D501</accession>
<dbReference type="FunFam" id="3.40.50.300:FF:000366">
    <property type="entry name" value="GTPase, IMAP family member 2"/>
    <property type="match status" value="1"/>
</dbReference>
<dbReference type="Pfam" id="PF13445">
    <property type="entry name" value="zf-RING_UBOX"/>
    <property type="match status" value="1"/>
</dbReference>
<dbReference type="SUPFAM" id="SSF57850">
    <property type="entry name" value="RING/U-box"/>
    <property type="match status" value="1"/>
</dbReference>
<dbReference type="PANTHER" id="PTHR10903:SF186">
    <property type="entry name" value="GTPASE IMAP FAMILY MEMBER 4-LIKE-RELATED"/>
    <property type="match status" value="1"/>
</dbReference>
<dbReference type="InterPro" id="IPR017907">
    <property type="entry name" value="Znf_RING_CS"/>
</dbReference>
<dbReference type="GO" id="GO:0008270">
    <property type="term" value="F:zinc ion binding"/>
    <property type="evidence" value="ECO:0007669"/>
    <property type="project" value="UniProtKB-KW"/>
</dbReference>
<dbReference type="InterPro" id="IPR045058">
    <property type="entry name" value="GIMA/IAN/Toc"/>
</dbReference>
<dbReference type="InterPro" id="IPR027417">
    <property type="entry name" value="P-loop_NTPase"/>
</dbReference>
<comment type="similarity">
    <text evidence="1">Belongs to the TRAFAC class TrmE-Era-EngA-EngB-Septin-like GTPase superfamily. AIG1/Toc34/Toc159-like paraseptin GTPase family. IAN subfamily.</text>
</comment>
<evidence type="ECO:0000259" key="10">
    <source>
        <dbReference type="PROSITE" id="PS50089"/>
    </source>
</evidence>
<dbReference type="Proteomes" id="UP000579812">
    <property type="component" value="Unassembled WGS sequence"/>
</dbReference>
<name>A0A7J6D501_9TELE</name>
<evidence type="ECO:0000256" key="6">
    <source>
        <dbReference type="ARBA" id="ARBA00023134"/>
    </source>
</evidence>
<evidence type="ECO:0000256" key="8">
    <source>
        <dbReference type="SAM" id="MobiDB-lite"/>
    </source>
</evidence>
<evidence type="ECO:0000256" key="4">
    <source>
        <dbReference type="ARBA" id="ARBA00022771"/>
    </source>
</evidence>
<dbReference type="PANTHER" id="PTHR10903">
    <property type="entry name" value="GTPASE, IMAP FAMILY MEMBER-RELATED"/>
    <property type="match status" value="1"/>
</dbReference>
<evidence type="ECO:0000259" key="12">
    <source>
        <dbReference type="PROSITE" id="PS51720"/>
    </source>
</evidence>
<proteinExistence type="inferred from homology"/>
<keyword evidence="4 7" id="KW-0863">Zinc-finger</keyword>
<evidence type="ECO:0000256" key="5">
    <source>
        <dbReference type="ARBA" id="ARBA00022833"/>
    </source>
</evidence>
<keyword evidence="6" id="KW-0342">GTP-binding</keyword>
<dbReference type="Gene3D" id="3.30.160.60">
    <property type="entry name" value="Classic Zinc Finger"/>
    <property type="match status" value="1"/>
</dbReference>
<keyword evidence="9" id="KW-1133">Transmembrane helix</keyword>
<evidence type="ECO:0000313" key="14">
    <source>
        <dbReference type="Proteomes" id="UP000579812"/>
    </source>
</evidence>
<keyword evidence="9" id="KW-0812">Transmembrane</keyword>
<feature type="region of interest" description="Disordered" evidence="8">
    <location>
        <begin position="532"/>
        <end position="558"/>
    </location>
</feature>
<dbReference type="PROSITE" id="PS51720">
    <property type="entry name" value="G_AIG1"/>
    <property type="match status" value="1"/>
</dbReference>
<protein>
    <submittedName>
        <fullName evidence="13">Uncharacterized protein</fullName>
    </submittedName>
</protein>
<dbReference type="SUPFAM" id="SSF52540">
    <property type="entry name" value="P-loop containing nucleoside triphosphate hydrolases"/>
    <property type="match status" value="1"/>
</dbReference>
<keyword evidence="14" id="KW-1185">Reference proteome</keyword>
<dbReference type="InterPro" id="IPR027370">
    <property type="entry name" value="Znf-RING_euk"/>
</dbReference>
<dbReference type="Pfam" id="PF00643">
    <property type="entry name" value="zf-B_box"/>
    <property type="match status" value="1"/>
</dbReference>
<dbReference type="PROSITE" id="PS00518">
    <property type="entry name" value="ZF_RING_1"/>
    <property type="match status" value="1"/>
</dbReference>
<organism evidence="13 14">
    <name type="scientific">Onychostoma macrolepis</name>
    <dbReference type="NCBI Taxonomy" id="369639"/>
    <lineage>
        <taxon>Eukaryota</taxon>
        <taxon>Metazoa</taxon>
        <taxon>Chordata</taxon>
        <taxon>Craniata</taxon>
        <taxon>Vertebrata</taxon>
        <taxon>Euteleostomi</taxon>
        <taxon>Actinopterygii</taxon>
        <taxon>Neopterygii</taxon>
        <taxon>Teleostei</taxon>
        <taxon>Ostariophysi</taxon>
        <taxon>Cypriniformes</taxon>
        <taxon>Cyprinidae</taxon>
        <taxon>Acrossocheilinae</taxon>
        <taxon>Onychostoma</taxon>
    </lineage>
</organism>
<evidence type="ECO:0000313" key="13">
    <source>
        <dbReference type="EMBL" id="KAF4114311.1"/>
    </source>
</evidence>
<evidence type="ECO:0000256" key="2">
    <source>
        <dbReference type="ARBA" id="ARBA00022723"/>
    </source>
</evidence>
<dbReference type="PROSITE" id="PS50119">
    <property type="entry name" value="ZF_BBOX"/>
    <property type="match status" value="1"/>
</dbReference>
<reference evidence="13 14" key="1">
    <citation type="submission" date="2020-04" db="EMBL/GenBank/DDBJ databases">
        <title>Chromosome-level genome assembly of a cyprinid fish Onychostoma macrolepis by integration of Nanopore Sequencing, Bionano and Hi-C technology.</title>
        <authorList>
            <person name="Wang D."/>
        </authorList>
    </citation>
    <scope>NUCLEOTIDE SEQUENCE [LARGE SCALE GENOMIC DNA]</scope>
    <source>
        <strain evidence="13">SWU-2019</strain>
        <tissue evidence="13">Muscle</tissue>
    </source>
</reference>
<dbReference type="PROSITE" id="PS50089">
    <property type="entry name" value="ZF_RING_2"/>
    <property type="match status" value="1"/>
</dbReference>
<dbReference type="Gene3D" id="3.40.50.300">
    <property type="entry name" value="P-loop containing nucleotide triphosphate hydrolases"/>
    <property type="match status" value="1"/>
</dbReference>